<dbReference type="Pfam" id="PF14081">
    <property type="entry name" value="DUF4262"/>
    <property type="match status" value="1"/>
</dbReference>
<protein>
    <recommendedName>
        <fullName evidence="3">DUF4262 domain-containing protein</fullName>
    </recommendedName>
</protein>
<dbReference type="EMBL" id="BONG01000019">
    <property type="protein sequence ID" value="GIF89957.1"/>
    <property type="molecule type" value="Genomic_DNA"/>
</dbReference>
<organism evidence="1 2">
    <name type="scientific">Catellatospora chokoriensis</name>
    <dbReference type="NCBI Taxonomy" id="310353"/>
    <lineage>
        <taxon>Bacteria</taxon>
        <taxon>Bacillati</taxon>
        <taxon>Actinomycetota</taxon>
        <taxon>Actinomycetes</taxon>
        <taxon>Micromonosporales</taxon>
        <taxon>Micromonosporaceae</taxon>
        <taxon>Catellatospora</taxon>
    </lineage>
</organism>
<dbReference type="AlphaFoldDB" id="A0A8J3JRW2"/>
<dbReference type="Proteomes" id="UP000619293">
    <property type="component" value="Unassembled WGS sequence"/>
</dbReference>
<evidence type="ECO:0000313" key="2">
    <source>
        <dbReference type="Proteomes" id="UP000619293"/>
    </source>
</evidence>
<evidence type="ECO:0000313" key="1">
    <source>
        <dbReference type="EMBL" id="GIF89957.1"/>
    </source>
</evidence>
<gene>
    <name evidence="1" type="ORF">Cch02nite_34010</name>
</gene>
<name>A0A8J3JRW2_9ACTN</name>
<dbReference type="InterPro" id="IPR025358">
    <property type="entry name" value="DUF4262"/>
</dbReference>
<reference evidence="1 2" key="1">
    <citation type="submission" date="2021-01" db="EMBL/GenBank/DDBJ databases">
        <title>Whole genome shotgun sequence of Catellatospora chokoriensis NBRC 107358.</title>
        <authorList>
            <person name="Komaki H."/>
            <person name="Tamura T."/>
        </authorList>
    </citation>
    <scope>NUCLEOTIDE SEQUENCE [LARGE SCALE GENOMIC DNA]</scope>
    <source>
        <strain evidence="1 2">NBRC 107358</strain>
    </source>
</reference>
<accession>A0A8J3JRW2</accession>
<evidence type="ECO:0008006" key="3">
    <source>
        <dbReference type="Google" id="ProtNLM"/>
    </source>
</evidence>
<comment type="caution">
    <text evidence="1">The sequence shown here is derived from an EMBL/GenBank/DDBJ whole genome shotgun (WGS) entry which is preliminary data.</text>
</comment>
<proteinExistence type="predicted"/>
<keyword evidence="2" id="KW-1185">Reference proteome</keyword>
<sequence length="279" mass="32042">MPRDLRTLPCHCHVCDPPAQSTERQARITGDVNSHGWHVVGVREQEHVPGWGYSIGLWHTHRSLELAVFGLRTETCMQVINAAGDLVKNGREFRPDDLVDDVINNYRLAVRYIHNSWYGDLFGQALDFYQQPPLAFLQLVWPDEQHRFPWDDGVDEHCRDVQPQLWLPHDEHPDGPWRRLRDEGPWLFTGGCPDDMVYTTKRVMAGETTVTGVVHDSDGDWQFLDGGSTEEGDAVLVHLRHVVERQPHVVALADLPEGTQSWQQHDGRWVRFPHAFADE</sequence>
<dbReference type="RefSeq" id="WP_191843251.1">
    <property type="nucleotide sequence ID" value="NZ_BAAALB010000023.1"/>
</dbReference>